<dbReference type="HOGENOM" id="CLU_1260033_0_0_6"/>
<dbReference type="EMBL" id="CP001707">
    <property type="protein sequence ID" value="ACV25979.1"/>
    <property type="molecule type" value="Genomic_DNA"/>
</dbReference>
<dbReference type="InParanoid" id="C7R8W6"/>
<protein>
    <submittedName>
        <fullName evidence="2">Uncharacterized protein</fullName>
    </submittedName>
</protein>
<dbReference type="STRING" id="523791.Kkor_0559"/>
<proteinExistence type="predicted"/>
<name>C7R8W6_KANKD</name>
<feature type="coiled-coil region" evidence="1">
    <location>
        <begin position="48"/>
        <end position="82"/>
    </location>
</feature>
<reference evidence="2 3" key="1">
    <citation type="journal article" date="2009" name="Stand. Genomic Sci.">
        <title>Complete genome sequence of Kangiella koreensis type strain (SW-125).</title>
        <authorList>
            <person name="Han C."/>
            <person name="Sikorski J."/>
            <person name="Lapidus A."/>
            <person name="Nolan M."/>
            <person name="Glavina Del Rio T."/>
            <person name="Tice H."/>
            <person name="Cheng J.F."/>
            <person name="Lucas S."/>
            <person name="Chen F."/>
            <person name="Copeland A."/>
            <person name="Ivanova N."/>
            <person name="Mavromatis K."/>
            <person name="Ovchinnikova G."/>
            <person name="Pati A."/>
            <person name="Bruce D."/>
            <person name="Goodwin L."/>
            <person name="Pitluck S."/>
            <person name="Chen A."/>
            <person name="Palaniappan K."/>
            <person name="Land M."/>
            <person name="Hauser L."/>
            <person name="Chang Y.J."/>
            <person name="Jeffries C.D."/>
            <person name="Chain P."/>
            <person name="Saunders E."/>
            <person name="Brettin T."/>
            <person name="Goker M."/>
            <person name="Tindall B.J."/>
            <person name="Bristow J."/>
            <person name="Eisen J.A."/>
            <person name="Markowitz V."/>
            <person name="Hugenholtz P."/>
            <person name="Kyrpides N.C."/>
            <person name="Klenk H.P."/>
            <person name="Detter J.C."/>
        </authorList>
    </citation>
    <scope>NUCLEOTIDE SEQUENCE [LARGE SCALE GENOMIC DNA]</scope>
    <source>
        <strain evidence="3">DSM 16069 / KCTC 12182 / SW-125</strain>
    </source>
</reference>
<evidence type="ECO:0000313" key="3">
    <source>
        <dbReference type="Proteomes" id="UP000001231"/>
    </source>
</evidence>
<dbReference type="Proteomes" id="UP000001231">
    <property type="component" value="Chromosome"/>
</dbReference>
<keyword evidence="1" id="KW-0175">Coiled coil</keyword>
<evidence type="ECO:0000256" key="1">
    <source>
        <dbReference type="SAM" id="Coils"/>
    </source>
</evidence>
<dbReference type="AlphaFoldDB" id="C7R8W6"/>
<dbReference type="RefSeq" id="WP_012800493.1">
    <property type="nucleotide sequence ID" value="NC_013166.1"/>
</dbReference>
<accession>C7R8W6</accession>
<sequence>MKFIYIALLFVSVALNGYLLFNKSHSGEGSNLQEKAQERNVYKVSVVESEVGNEIAQLKQKLSLAEKEIQNLKQESQNASYQPEELASDFKTDLDSTKRNEYVYEDIEKKNQAKAKQYQTEQVDPDWAYDSEEHISSMITNSDLNSDLSLQGILCKTTMCKLTVIPYKDTDKESIAILMGVSMLAFESPRFRDYHTRSIPNEETGELDIYFYPADEESE</sequence>
<keyword evidence="3" id="KW-1185">Reference proteome</keyword>
<dbReference type="OrthoDB" id="6194775at2"/>
<evidence type="ECO:0000313" key="2">
    <source>
        <dbReference type="EMBL" id="ACV25979.1"/>
    </source>
</evidence>
<gene>
    <name evidence="2" type="ordered locus">Kkor_0559</name>
</gene>
<organism evidence="2 3">
    <name type="scientific">Kangiella koreensis (strain DSM 16069 / JCM 12317 / KCTC 12182 / SW-125)</name>
    <dbReference type="NCBI Taxonomy" id="523791"/>
    <lineage>
        <taxon>Bacteria</taxon>
        <taxon>Pseudomonadati</taxon>
        <taxon>Pseudomonadota</taxon>
        <taxon>Gammaproteobacteria</taxon>
        <taxon>Kangiellales</taxon>
        <taxon>Kangiellaceae</taxon>
        <taxon>Kangiella</taxon>
    </lineage>
</organism>
<dbReference type="KEGG" id="kko:Kkor_0559"/>